<dbReference type="Proteomes" id="UP000472710">
    <property type="component" value="Unassembled WGS sequence"/>
</dbReference>
<dbReference type="EMBL" id="BLLN01000006">
    <property type="protein sequence ID" value="GFH75215.1"/>
    <property type="molecule type" value="Genomic_DNA"/>
</dbReference>
<accession>A0ABQ1CYL4</accession>
<organism evidence="1 2">
    <name type="scientific">Streptomyces diastaticus subsp. diastaticus</name>
    <dbReference type="NCBI Taxonomy" id="68040"/>
    <lineage>
        <taxon>Bacteria</taxon>
        <taxon>Bacillati</taxon>
        <taxon>Actinomycetota</taxon>
        <taxon>Actinomycetes</taxon>
        <taxon>Kitasatosporales</taxon>
        <taxon>Streptomycetaceae</taxon>
        <taxon>Streptomyces</taxon>
        <taxon>Streptomyces diastaticus group</taxon>
    </lineage>
</organism>
<keyword evidence="2" id="KW-1185">Reference proteome</keyword>
<comment type="caution">
    <text evidence="1">The sequence shown here is derived from an EMBL/GenBank/DDBJ whole genome shotgun (WGS) entry which is preliminary data.</text>
</comment>
<sequence>MPLVPSAVMAPQALRERAATAVVAAVRVLRWVRGDIGGSFGGSAVLGDRGAGGAGGAACERFAVRPVAWGGLVSVSARWRGWGPGRVRVLGLALPGAGPRATGGGGGWWRACGGPGAGPGAGLPDWFLGLG</sequence>
<proteinExistence type="predicted"/>
<gene>
    <name evidence="1" type="ORF">Sdia_59830</name>
</gene>
<evidence type="ECO:0000313" key="2">
    <source>
        <dbReference type="Proteomes" id="UP000472710"/>
    </source>
</evidence>
<name>A0ABQ1CYL4_STRDI</name>
<reference evidence="1 2" key="1">
    <citation type="submission" date="2020-02" db="EMBL/GenBank/DDBJ databases">
        <title>Whole genome shotgun sequence of Streptomyces diastaticus subsp. diastaticus NBRC 13412.</title>
        <authorList>
            <person name="Ichikawa N."/>
            <person name="Komaki H."/>
            <person name="Tamura T."/>
        </authorList>
    </citation>
    <scope>NUCLEOTIDE SEQUENCE [LARGE SCALE GENOMIC DNA]</scope>
    <source>
        <strain evidence="1 2">NBRC 13412</strain>
    </source>
</reference>
<evidence type="ECO:0000313" key="1">
    <source>
        <dbReference type="EMBL" id="GFH75215.1"/>
    </source>
</evidence>
<protein>
    <submittedName>
        <fullName evidence="1">Uncharacterized protein</fullName>
    </submittedName>
</protein>